<gene>
    <name evidence="3" type="ORF">HDF14_005456</name>
</gene>
<comment type="caution">
    <text evidence="3">The sequence shown here is derived from an EMBL/GenBank/DDBJ whole genome shotgun (WGS) entry which is preliminary data.</text>
</comment>
<feature type="transmembrane region" description="Helical" evidence="1">
    <location>
        <begin position="347"/>
        <end position="364"/>
    </location>
</feature>
<dbReference type="EMBL" id="JACHEB010000018">
    <property type="protein sequence ID" value="MBB5331807.1"/>
    <property type="molecule type" value="Genomic_DNA"/>
</dbReference>
<keyword evidence="4" id="KW-1185">Reference proteome</keyword>
<reference evidence="3 4" key="1">
    <citation type="submission" date="2020-08" db="EMBL/GenBank/DDBJ databases">
        <title>Genomic Encyclopedia of Type Strains, Phase IV (KMG-V): Genome sequencing to study the core and pangenomes of soil and plant-associated prokaryotes.</title>
        <authorList>
            <person name="Whitman W."/>
        </authorList>
    </citation>
    <scope>NUCLEOTIDE SEQUENCE [LARGE SCALE GENOMIC DNA]</scope>
    <source>
        <strain evidence="3 4">X5P2</strain>
    </source>
</reference>
<dbReference type="Proteomes" id="UP000535182">
    <property type="component" value="Unassembled WGS sequence"/>
</dbReference>
<dbReference type="SUPFAM" id="SSF53448">
    <property type="entry name" value="Nucleotide-diphospho-sugar transferases"/>
    <property type="match status" value="1"/>
</dbReference>
<feature type="transmembrane region" description="Helical" evidence="1">
    <location>
        <begin position="295"/>
        <end position="317"/>
    </location>
</feature>
<name>A0A9X0U884_9BACT</name>
<dbReference type="InterPro" id="IPR029044">
    <property type="entry name" value="Nucleotide-diphossugar_trans"/>
</dbReference>
<evidence type="ECO:0000313" key="3">
    <source>
        <dbReference type="EMBL" id="MBB5331807.1"/>
    </source>
</evidence>
<evidence type="ECO:0000259" key="2">
    <source>
        <dbReference type="Pfam" id="PF00535"/>
    </source>
</evidence>
<organism evidence="3 4">
    <name type="scientific">Tunturiibacter gelidiferens</name>
    <dbReference type="NCBI Taxonomy" id="3069689"/>
    <lineage>
        <taxon>Bacteria</taxon>
        <taxon>Pseudomonadati</taxon>
        <taxon>Acidobacteriota</taxon>
        <taxon>Terriglobia</taxon>
        <taxon>Terriglobales</taxon>
        <taxon>Acidobacteriaceae</taxon>
        <taxon>Tunturiibacter</taxon>
    </lineage>
</organism>
<accession>A0A9X0U884</accession>
<dbReference type="PANTHER" id="PTHR43646">
    <property type="entry name" value="GLYCOSYLTRANSFERASE"/>
    <property type="match status" value="1"/>
</dbReference>
<protein>
    <submittedName>
        <fullName evidence="3">Glycosyltransferase involved in cell wall biosynthesis</fullName>
    </submittedName>
</protein>
<feature type="domain" description="Glycosyltransferase 2-like" evidence="2">
    <location>
        <begin position="53"/>
        <end position="173"/>
    </location>
</feature>
<dbReference type="InterPro" id="IPR001173">
    <property type="entry name" value="Glyco_trans_2-like"/>
</dbReference>
<sequence>MHSAVHLILPLLAWIVALAWIWKAITAAIFLRRVPDLTSPAHNLTPPNNPSLTVVIPARNESAHVAACLQSLLNQQHPNLHLIAVNDRSTDSTGAIMDVLATDHPDKLTVLHITELPTGWLGKTHAMAFAARHAISLHSPDYLLFTDADILFRPDALALALAYTVATEADHFVLLPTALVRSAGEGMVLSYLQVMGLWAVRPWRVSDPQALRDAVGVGAFNLLRTSAYQQIGGYEALRMEIVEDLALGSRVKRARLRQRIATGPDLVSVHWASGVSGILNGLMKNLFAIFRYDPAVALLSCLWFTLFCIAPAAFLALPQTRTPAILTFASVAFLYVLSSRQSKVSPWYAVLFPISATLIVCSIIRSMLTTLKNGGVTWRGTFYPLSDLRKNQPPFASVK</sequence>
<keyword evidence="1" id="KW-1133">Transmembrane helix</keyword>
<evidence type="ECO:0000256" key="1">
    <source>
        <dbReference type="SAM" id="Phobius"/>
    </source>
</evidence>
<proteinExistence type="predicted"/>
<dbReference type="RefSeq" id="WP_183981584.1">
    <property type="nucleotide sequence ID" value="NZ_JACHEB010000018.1"/>
</dbReference>
<dbReference type="Pfam" id="PF00535">
    <property type="entry name" value="Glycos_transf_2"/>
    <property type="match status" value="1"/>
</dbReference>
<evidence type="ECO:0000313" key="4">
    <source>
        <dbReference type="Proteomes" id="UP000535182"/>
    </source>
</evidence>
<dbReference type="Gene3D" id="3.90.550.10">
    <property type="entry name" value="Spore Coat Polysaccharide Biosynthesis Protein SpsA, Chain A"/>
    <property type="match status" value="1"/>
</dbReference>
<feature type="transmembrane region" description="Helical" evidence="1">
    <location>
        <begin position="324"/>
        <end position="341"/>
    </location>
</feature>
<dbReference type="PANTHER" id="PTHR43646:SF3">
    <property type="entry name" value="SLR1566 PROTEIN"/>
    <property type="match status" value="1"/>
</dbReference>
<keyword evidence="1" id="KW-0472">Membrane</keyword>
<keyword evidence="1" id="KW-0812">Transmembrane</keyword>
<dbReference type="CDD" id="cd06423">
    <property type="entry name" value="CESA_like"/>
    <property type="match status" value="1"/>
</dbReference>
<dbReference type="AlphaFoldDB" id="A0A9X0U884"/>